<protein>
    <submittedName>
        <fullName evidence="1">Uncharacterized protein</fullName>
    </submittedName>
</protein>
<name>A0ABM7QGK8_9GAMM</name>
<keyword evidence="2" id="KW-1185">Reference proteome</keyword>
<accession>A0ABM7QGK8</accession>
<reference evidence="1 2" key="1">
    <citation type="submission" date="2021-03" db="EMBL/GenBank/DDBJ databases">
        <title>Complete Genome Sequences of Two Lysobacter Strains Isolated from Sea Water (Lysobacter caseinilyticus) and Soil (Lysobacter helvus) in South Korea.</title>
        <authorList>
            <person name="Watanabe Y."/>
            <person name="Arakawa K."/>
        </authorList>
    </citation>
    <scope>NUCLEOTIDE SEQUENCE [LARGE SCALE GENOMIC DNA]</scope>
    <source>
        <strain evidence="1 2">D10</strain>
    </source>
</reference>
<dbReference type="EMBL" id="AP024546">
    <property type="protein sequence ID" value="BCT96824.1"/>
    <property type="molecule type" value="Genomic_DNA"/>
</dbReference>
<sequence length="72" mass="8243">MATRDYQETDRDVLAELPLERLNAEISRCLLGYQTGGSSQGRKAFFKRLVMLEDIREQAHGVPAKQRTFSSR</sequence>
<organism evidence="1 2">
    <name type="scientific">Lysobacter helvus</name>
    <dbReference type="NCBI Taxonomy" id="2675059"/>
    <lineage>
        <taxon>Bacteria</taxon>
        <taxon>Pseudomonadati</taxon>
        <taxon>Pseudomonadota</taxon>
        <taxon>Gammaproteobacteria</taxon>
        <taxon>Lysobacterales</taxon>
        <taxon>Lysobacteraceae</taxon>
        <taxon>Lysobacter</taxon>
    </lineage>
</organism>
<dbReference type="Proteomes" id="UP000680514">
    <property type="component" value="Chromosome"/>
</dbReference>
<evidence type="ECO:0000313" key="1">
    <source>
        <dbReference type="EMBL" id="BCT96824.1"/>
    </source>
</evidence>
<gene>
    <name evidence="1" type="ORF">LYSHEL_26950</name>
</gene>
<evidence type="ECO:0000313" key="2">
    <source>
        <dbReference type="Proteomes" id="UP000680514"/>
    </source>
</evidence>
<dbReference type="RefSeq" id="WP_213434586.1">
    <property type="nucleotide sequence ID" value="NZ_AP024546.1"/>
</dbReference>
<proteinExistence type="predicted"/>